<sequence length="32" mass="3458">MYQQTGKVLKIDSVDFLANPTGFKNLSGSKIG</sequence>
<protein>
    <submittedName>
        <fullName evidence="1">Uncharacterized protein</fullName>
    </submittedName>
</protein>
<dbReference type="EMBL" id="CADCST010000068">
    <property type="protein sequence ID" value="CAA9196553.1"/>
    <property type="molecule type" value="Genomic_DNA"/>
</dbReference>
<evidence type="ECO:0000313" key="2">
    <source>
        <dbReference type="Proteomes" id="UP000474567"/>
    </source>
</evidence>
<organism evidence="1 2">
    <name type="scientific">Flavobacterium collinsii</name>
    <dbReference type="NCBI Taxonomy" id="1114861"/>
    <lineage>
        <taxon>Bacteria</taxon>
        <taxon>Pseudomonadati</taxon>
        <taxon>Bacteroidota</taxon>
        <taxon>Flavobacteriia</taxon>
        <taxon>Flavobacteriales</taxon>
        <taxon>Flavobacteriaceae</taxon>
        <taxon>Flavobacterium</taxon>
    </lineage>
</organism>
<proteinExistence type="predicted"/>
<keyword evidence="2" id="KW-1185">Reference proteome</keyword>
<evidence type="ECO:0000313" key="1">
    <source>
        <dbReference type="EMBL" id="CAA9196553.1"/>
    </source>
</evidence>
<gene>
    <name evidence="1" type="ORF">FLACOL7796_01213</name>
</gene>
<name>A0ABM8KG01_9FLAO</name>
<comment type="caution">
    <text evidence="1">The sequence shown here is derived from an EMBL/GenBank/DDBJ whole genome shotgun (WGS) entry which is preliminary data.</text>
</comment>
<reference evidence="1 2" key="1">
    <citation type="submission" date="2020-02" db="EMBL/GenBank/DDBJ databases">
        <authorList>
            <person name="Criscuolo A."/>
        </authorList>
    </citation>
    <scope>NUCLEOTIDE SEQUENCE [LARGE SCALE GENOMIC DNA]</scope>
    <source>
        <strain evidence="1">CECT7796</strain>
    </source>
</reference>
<accession>A0ABM8KG01</accession>
<dbReference type="Proteomes" id="UP000474567">
    <property type="component" value="Unassembled WGS sequence"/>
</dbReference>